<protein>
    <recommendedName>
        <fullName evidence="3">Coenzyme A biosynthesis bifunctional protein CoaBC</fullName>
    </recommendedName>
    <alternativeName>
        <fullName evidence="3">DNA/pantothenate metabolism flavoprotein</fullName>
    </alternativeName>
    <alternativeName>
        <fullName evidence="3">Phosphopantothenoylcysteine synthetase/decarboxylase</fullName>
        <shortName evidence="3">PPCS-PPCDC</shortName>
    </alternativeName>
    <domain>
        <recommendedName>
            <fullName evidence="3">Phosphopantothenoylcysteine decarboxylase</fullName>
            <shortName evidence="3">PPC decarboxylase</shortName>
            <shortName evidence="3">PPC-DC</shortName>
            <ecNumber evidence="3">4.1.1.36</ecNumber>
        </recommendedName>
        <alternativeName>
            <fullName evidence="3">CoaC</fullName>
        </alternativeName>
    </domain>
    <domain>
        <recommendedName>
            <fullName evidence="3">Phosphopantothenate--cysteine ligase</fullName>
            <ecNumber evidence="3">6.3.2.5</ecNumber>
        </recommendedName>
        <alternativeName>
            <fullName evidence="3">CoaB</fullName>
        </alternativeName>
        <alternativeName>
            <fullName evidence="3">Phosphopantothenoylcysteine synthetase</fullName>
            <shortName evidence="3">PPC synthetase</shortName>
            <shortName evidence="3">PPC-S</shortName>
        </alternativeName>
    </domain>
</protein>
<dbReference type="NCBIfam" id="TIGR00521">
    <property type="entry name" value="coaBC_dfp"/>
    <property type="match status" value="1"/>
</dbReference>
<feature type="region of interest" description="Phosphopantothenoylcysteine decarboxylase" evidence="3">
    <location>
        <begin position="1"/>
        <end position="179"/>
    </location>
</feature>
<dbReference type="PATRIC" id="fig|1423783.4.peg.1342"/>
<dbReference type="SUPFAM" id="SSF52507">
    <property type="entry name" value="Homo-oligomeric flavin-containing Cys decarboxylases, HFCD"/>
    <property type="match status" value="1"/>
</dbReference>
<dbReference type="EC" id="4.1.1.36" evidence="3"/>
<dbReference type="PANTHER" id="PTHR14359:SF6">
    <property type="entry name" value="PHOSPHOPANTOTHENOYLCYSTEINE DECARBOXYLASE"/>
    <property type="match status" value="1"/>
</dbReference>
<evidence type="ECO:0000259" key="5">
    <source>
        <dbReference type="Pfam" id="PF02441"/>
    </source>
</evidence>
<dbReference type="STRING" id="1423783.FC50_GL001300"/>
<reference evidence="7 8" key="1">
    <citation type="journal article" date="2015" name="Genome Announc.">
        <title>Expanding the biotechnology potential of lactobacilli through comparative genomics of 213 strains and associated genera.</title>
        <authorList>
            <person name="Sun Z."/>
            <person name="Harris H.M."/>
            <person name="McCann A."/>
            <person name="Guo C."/>
            <person name="Argimon S."/>
            <person name="Zhang W."/>
            <person name="Yang X."/>
            <person name="Jeffery I.B."/>
            <person name="Cooney J.C."/>
            <person name="Kagawa T.F."/>
            <person name="Liu W."/>
            <person name="Song Y."/>
            <person name="Salvetti E."/>
            <person name="Wrobel A."/>
            <person name="Rasinkangas P."/>
            <person name="Parkhill J."/>
            <person name="Rea M.C."/>
            <person name="O'Sullivan O."/>
            <person name="Ritari J."/>
            <person name="Douillard F.P."/>
            <person name="Paul Ross R."/>
            <person name="Yang R."/>
            <person name="Briner A.E."/>
            <person name="Felis G.E."/>
            <person name="de Vos W.M."/>
            <person name="Barrangou R."/>
            <person name="Klaenhammer T.R."/>
            <person name="Caufield P.W."/>
            <person name="Cui Y."/>
            <person name="Zhang H."/>
            <person name="O'Toole P.W."/>
        </authorList>
    </citation>
    <scope>NUCLEOTIDE SEQUENCE [LARGE SCALE GENOMIC DNA]</scope>
    <source>
        <strain evidence="7 8">DSM 15945</strain>
    </source>
</reference>
<proteinExistence type="inferred from homology"/>
<comment type="caution">
    <text evidence="7">The sequence shown here is derived from an EMBL/GenBank/DDBJ whole genome shotgun (WGS) entry which is preliminary data.</text>
</comment>
<dbReference type="InterPro" id="IPR003382">
    <property type="entry name" value="Flavoprotein"/>
</dbReference>
<keyword evidence="3 4" id="KW-0285">Flavoprotein</keyword>
<dbReference type="InterPro" id="IPR036551">
    <property type="entry name" value="Flavin_trans-like"/>
</dbReference>
<keyword evidence="3 4" id="KW-0288">FMN</keyword>
<feature type="binding site" evidence="3">
    <location>
        <position position="313"/>
    </location>
    <ligand>
        <name>CTP</name>
        <dbReference type="ChEBI" id="CHEBI:37563"/>
    </ligand>
</feature>
<dbReference type="InterPro" id="IPR007085">
    <property type="entry name" value="DNA/pantothenate-metab_flavo_C"/>
</dbReference>
<evidence type="ECO:0000259" key="6">
    <source>
        <dbReference type="Pfam" id="PF04127"/>
    </source>
</evidence>
<comment type="cofactor">
    <cofactor evidence="3">
        <name>FMN</name>
        <dbReference type="ChEBI" id="CHEBI:58210"/>
    </cofactor>
    <text evidence="3">Binds 1 FMN per subunit.</text>
</comment>
<dbReference type="GO" id="GO:0071513">
    <property type="term" value="C:phosphopantothenoylcysteine decarboxylase complex"/>
    <property type="evidence" value="ECO:0007669"/>
    <property type="project" value="TreeGrafter"/>
</dbReference>
<comment type="catalytic activity">
    <reaction evidence="3 4">
        <text>(R)-4'-phosphopantothenate + L-cysteine + CTP = N-[(R)-4-phosphopantothenoyl]-L-cysteine + CMP + diphosphate + H(+)</text>
        <dbReference type="Rhea" id="RHEA:19397"/>
        <dbReference type="ChEBI" id="CHEBI:10986"/>
        <dbReference type="ChEBI" id="CHEBI:15378"/>
        <dbReference type="ChEBI" id="CHEBI:33019"/>
        <dbReference type="ChEBI" id="CHEBI:35235"/>
        <dbReference type="ChEBI" id="CHEBI:37563"/>
        <dbReference type="ChEBI" id="CHEBI:59458"/>
        <dbReference type="ChEBI" id="CHEBI:60377"/>
        <dbReference type="EC" id="6.3.2.5"/>
    </reaction>
</comment>
<feature type="binding site" evidence="3">
    <location>
        <position position="327"/>
    </location>
    <ligand>
        <name>CTP</name>
        <dbReference type="ChEBI" id="CHEBI:37563"/>
    </ligand>
</feature>
<dbReference type="InterPro" id="IPR035929">
    <property type="entry name" value="CoaB-like_sf"/>
</dbReference>
<comment type="similarity">
    <text evidence="3 4">In the N-terminal section; belongs to the HFCD (homo-oligomeric flavin containing Cys decarboxylase) superfamily.</text>
</comment>
<comment type="pathway">
    <text evidence="3 4">Cofactor biosynthesis; coenzyme A biosynthesis; CoA from (R)-pantothenate: step 2/5.</text>
</comment>
<gene>
    <name evidence="3" type="primary">coaBC</name>
    <name evidence="7" type="ORF">FC50_GL001300</name>
</gene>
<dbReference type="EC" id="6.3.2.5" evidence="3"/>
<dbReference type="Pfam" id="PF02441">
    <property type="entry name" value="Flavoprotein"/>
    <property type="match status" value="1"/>
</dbReference>
<dbReference type="Pfam" id="PF04127">
    <property type="entry name" value="DFP"/>
    <property type="match status" value="1"/>
</dbReference>
<keyword evidence="1 3" id="KW-0210">Decarboxylase</keyword>
<feature type="binding site" evidence="3">
    <location>
        <begin position="295"/>
        <end position="298"/>
    </location>
    <ligand>
        <name>CTP</name>
        <dbReference type="ChEBI" id="CHEBI:37563"/>
    </ligand>
</feature>
<comment type="catalytic activity">
    <reaction evidence="3 4">
        <text>N-[(R)-4-phosphopantothenoyl]-L-cysteine + H(+) = (R)-4'-phosphopantetheine + CO2</text>
        <dbReference type="Rhea" id="RHEA:16793"/>
        <dbReference type="ChEBI" id="CHEBI:15378"/>
        <dbReference type="ChEBI" id="CHEBI:16526"/>
        <dbReference type="ChEBI" id="CHEBI:59458"/>
        <dbReference type="ChEBI" id="CHEBI:61723"/>
        <dbReference type="EC" id="4.1.1.36"/>
    </reaction>
</comment>
<keyword evidence="3 4" id="KW-0436">Ligase</keyword>
<dbReference type="Gene3D" id="3.40.50.10300">
    <property type="entry name" value="CoaB-like"/>
    <property type="match status" value="1"/>
</dbReference>
<keyword evidence="3" id="KW-0460">Magnesium</keyword>
<dbReference type="InterPro" id="IPR005252">
    <property type="entry name" value="CoaBC"/>
</dbReference>
<evidence type="ECO:0000256" key="4">
    <source>
        <dbReference type="RuleBase" id="RU364078"/>
    </source>
</evidence>
<keyword evidence="8" id="KW-1185">Reference proteome</keyword>
<dbReference type="Gene3D" id="3.40.50.1950">
    <property type="entry name" value="Flavin prenyltransferase-like"/>
    <property type="match status" value="1"/>
</dbReference>
<accession>A0A0R1TXH6</accession>
<dbReference type="GO" id="GO:0046872">
    <property type="term" value="F:metal ion binding"/>
    <property type="evidence" value="ECO:0007669"/>
    <property type="project" value="UniProtKB-KW"/>
</dbReference>
<dbReference type="GO" id="GO:0004633">
    <property type="term" value="F:phosphopantothenoylcysteine decarboxylase activity"/>
    <property type="evidence" value="ECO:0007669"/>
    <property type="project" value="UniProtKB-UniRule"/>
</dbReference>
<evidence type="ECO:0000256" key="3">
    <source>
        <dbReference type="HAMAP-Rule" id="MF_02225"/>
    </source>
</evidence>
<evidence type="ECO:0000313" key="8">
    <source>
        <dbReference type="Proteomes" id="UP000051922"/>
    </source>
</evidence>
<dbReference type="EMBL" id="AZFJ01000049">
    <property type="protein sequence ID" value="KRL85900.1"/>
    <property type="molecule type" value="Genomic_DNA"/>
</dbReference>
<feature type="domain" description="Flavoprotein" evidence="5">
    <location>
        <begin position="2"/>
        <end position="144"/>
    </location>
</feature>
<dbReference type="PANTHER" id="PTHR14359">
    <property type="entry name" value="HOMO-OLIGOMERIC FLAVIN CONTAINING CYS DECARBOXYLASE FAMILY"/>
    <property type="match status" value="1"/>
</dbReference>
<sequence length="386" mass="40687">MITGGIAAYKVPLLVRGLVRDGYQVRVAMTPAAATFVTAATLSTLTKAEVVTDAHEFDHPEHVVHVELARWADMMLVVPATANSLAKFANGLADNVVTSTWLAFDGPKLVMPAMNDKMWANAATQSNVRRLKDMGVRVLPPAEGFLAEGYSAVGRMPDLDVIQLFVETYQAKQPLVGKRVLVSAGGTQERIDPVRYIGNDSSGKMGTAVANAAAAAGAEVTLVATKMLPVLPGVEAVYVTSAAELHDAMLANFDAADLVVMAAAVADFRPVDVSGTKIKKQSADDGLHLDLVQNPDILAAMGAQKSHQYLVGFAAETNDLVANAQAKLEHKGADMIVANPVGYGQGFNADTDTVTILRRGQDPLALDEAAKRDVAATIVGLAEAEM</sequence>
<keyword evidence="2 3" id="KW-0456">Lyase</keyword>
<keyword evidence="3" id="KW-0479">Metal-binding</keyword>
<comment type="similarity">
    <text evidence="3 4">In the C-terminal section; belongs to the PPC synthetase family.</text>
</comment>
<evidence type="ECO:0000256" key="1">
    <source>
        <dbReference type="ARBA" id="ARBA00022793"/>
    </source>
</evidence>
<feature type="domain" description="DNA/pantothenate metabolism flavoprotein C-terminal" evidence="6">
    <location>
        <begin position="175"/>
        <end position="380"/>
    </location>
</feature>
<keyword evidence="3" id="KW-0511">Multifunctional enzyme</keyword>
<comment type="function">
    <text evidence="3">Catalyzes two sequential steps in the biosynthesis of coenzyme A. In the first step cysteine is conjugated to 4'-phosphopantothenate to form 4-phosphopantothenoylcysteine. In the second step the latter compound is decarboxylated to form 4'-phosphopantotheine.</text>
</comment>
<dbReference type="UniPathway" id="UPA00241">
    <property type="reaction ID" value="UER00353"/>
</dbReference>
<dbReference type="Proteomes" id="UP000051922">
    <property type="component" value="Unassembled WGS sequence"/>
</dbReference>
<dbReference type="GO" id="GO:0015937">
    <property type="term" value="P:coenzyme A biosynthetic process"/>
    <property type="evidence" value="ECO:0007669"/>
    <property type="project" value="UniProtKB-UniRule"/>
</dbReference>
<comment type="cofactor">
    <cofactor evidence="3">
        <name>Mg(2+)</name>
        <dbReference type="ChEBI" id="CHEBI:18420"/>
    </cofactor>
</comment>
<evidence type="ECO:0000256" key="2">
    <source>
        <dbReference type="ARBA" id="ARBA00023239"/>
    </source>
</evidence>
<dbReference type="SUPFAM" id="SSF102645">
    <property type="entry name" value="CoaB-like"/>
    <property type="match status" value="1"/>
</dbReference>
<comment type="caution">
    <text evidence="3">Lacks conserved residue(s) required for the propagation of feature annotation.</text>
</comment>
<feature type="region of interest" description="Phosphopantothenate--cysteine ligase" evidence="3">
    <location>
        <begin position="180"/>
        <end position="386"/>
    </location>
</feature>
<feature type="binding site" evidence="3">
    <location>
        <position position="331"/>
    </location>
    <ligand>
        <name>CTP</name>
        <dbReference type="ChEBI" id="CHEBI:37563"/>
    </ligand>
</feature>
<comment type="function">
    <text evidence="4">Catalyzes two steps in the biosynthesis of coenzyme A. In the first step cysteine is conjugated to 4'-phosphopantothenate to form 4-phosphopantothenoylcysteine, in the latter compound is decarboxylated to form 4'-phosphopantotheine.</text>
</comment>
<name>A0A0R1TXH6_9LACO</name>
<dbReference type="HAMAP" id="MF_02225">
    <property type="entry name" value="CoaBC"/>
    <property type="match status" value="1"/>
</dbReference>
<organism evidence="7 8">
    <name type="scientific">Lacticaseibacillus pantheris DSM 15945 = JCM 12539 = NBRC 106106</name>
    <dbReference type="NCBI Taxonomy" id="1423783"/>
    <lineage>
        <taxon>Bacteria</taxon>
        <taxon>Bacillati</taxon>
        <taxon>Bacillota</taxon>
        <taxon>Bacilli</taxon>
        <taxon>Lactobacillales</taxon>
        <taxon>Lactobacillaceae</taxon>
        <taxon>Lacticaseibacillus</taxon>
    </lineage>
</organism>
<dbReference type="GO" id="GO:0010181">
    <property type="term" value="F:FMN binding"/>
    <property type="evidence" value="ECO:0007669"/>
    <property type="project" value="UniProtKB-UniRule"/>
</dbReference>
<evidence type="ECO:0000313" key="7">
    <source>
        <dbReference type="EMBL" id="KRL85900.1"/>
    </source>
</evidence>
<dbReference type="GO" id="GO:0004632">
    <property type="term" value="F:phosphopantothenate--cysteine ligase activity"/>
    <property type="evidence" value="ECO:0007669"/>
    <property type="project" value="UniProtKB-UniRule"/>
</dbReference>
<feature type="binding site" evidence="3">
    <location>
        <position position="267"/>
    </location>
    <ligand>
        <name>CTP</name>
        <dbReference type="ChEBI" id="CHEBI:37563"/>
    </ligand>
</feature>
<dbReference type="GO" id="GO:0015941">
    <property type="term" value="P:pantothenate catabolic process"/>
    <property type="evidence" value="ECO:0007669"/>
    <property type="project" value="InterPro"/>
</dbReference>
<dbReference type="AlphaFoldDB" id="A0A0R1TXH6"/>
<feature type="binding site" evidence="3">
    <location>
        <position position="277"/>
    </location>
    <ligand>
        <name>CTP</name>
        <dbReference type="ChEBI" id="CHEBI:37563"/>
    </ligand>
</feature>
<comment type="pathway">
    <text evidence="3 4">Cofactor biosynthesis; coenzyme A biosynthesis; CoA from (R)-pantothenate: step 3/5.</text>
</comment>